<evidence type="ECO:0000313" key="2">
    <source>
        <dbReference type="EMBL" id="KAL1505104.1"/>
    </source>
</evidence>
<feature type="compositionally biased region" description="Low complexity" evidence="1">
    <location>
        <begin position="142"/>
        <end position="155"/>
    </location>
</feature>
<organism evidence="2 3">
    <name type="scientific">Prymnesium parvum</name>
    <name type="common">Toxic golden alga</name>
    <dbReference type="NCBI Taxonomy" id="97485"/>
    <lineage>
        <taxon>Eukaryota</taxon>
        <taxon>Haptista</taxon>
        <taxon>Haptophyta</taxon>
        <taxon>Prymnesiophyceae</taxon>
        <taxon>Prymnesiales</taxon>
        <taxon>Prymnesiaceae</taxon>
        <taxon>Prymnesium</taxon>
    </lineage>
</organism>
<proteinExistence type="predicted"/>
<feature type="compositionally biased region" description="Gly residues" evidence="1">
    <location>
        <begin position="132"/>
        <end position="141"/>
    </location>
</feature>
<dbReference type="EMBL" id="JBGBPQ010000019">
    <property type="protein sequence ID" value="KAL1505104.1"/>
    <property type="molecule type" value="Genomic_DNA"/>
</dbReference>
<evidence type="ECO:0000256" key="1">
    <source>
        <dbReference type="SAM" id="MobiDB-lite"/>
    </source>
</evidence>
<protein>
    <submittedName>
        <fullName evidence="2">Uncharacterized protein</fullName>
    </submittedName>
</protein>
<dbReference type="AlphaFoldDB" id="A0AB34IUR6"/>
<feature type="region of interest" description="Disordered" evidence="1">
    <location>
        <begin position="128"/>
        <end position="165"/>
    </location>
</feature>
<comment type="caution">
    <text evidence="2">The sequence shown here is derived from an EMBL/GenBank/DDBJ whole genome shotgun (WGS) entry which is preliminary data.</text>
</comment>
<evidence type="ECO:0000313" key="3">
    <source>
        <dbReference type="Proteomes" id="UP001515480"/>
    </source>
</evidence>
<sequence>MFRWHSPLVAAGGAATSGGEALAQSMRPHNAPIDAAYRQLLLWLSSAPRSPGGRLAHPEAMLRALPFPLSAKGAGTLLALCDRKDQPSRDEFEWCVRMGEGAAGGGGAAEAPQARGRGVGHLCAAAAQARGSGRGKGGGSGRPAAAAAPPRASGGVRTVDVRAGR</sequence>
<name>A0AB34IUR6_PRYPA</name>
<gene>
    <name evidence="2" type="ORF">AB1Y20_008863</name>
</gene>
<dbReference type="Proteomes" id="UP001515480">
    <property type="component" value="Unassembled WGS sequence"/>
</dbReference>
<accession>A0AB34IUR6</accession>
<keyword evidence="3" id="KW-1185">Reference proteome</keyword>
<reference evidence="2 3" key="1">
    <citation type="journal article" date="2024" name="Science">
        <title>Giant polyketide synthase enzymes in the biosynthesis of giant marine polyether toxins.</title>
        <authorList>
            <person name="Fallon T.R."/>
            <person name="Shende V.V."/>
            <person name="Wierzbicki I.H."/>
            <person name="Pendleton A.L."/>
            <person name="Watervoot N.F."/>
            <person name="Auber R.P."/>
            <person name="Gonzalez D.J."/>
            <person name="Wisecaver J.H."/>
            <person name="Moore B.S."/>
        </authorList>
    </citation>
    <scope>NUCLEOTIDE SEQUENCE [LARGE SCALE GENOMIC DNA]</scope>
    <source>
        <strain evidence="2 3">12B1</strain>
    </source>
</reference>